<dbReference type="Pfam" id="PF05698">
    <property type="entry name" value="Trigger_C"/>
    <property type="match status" value="1"/>
</dbReference>
<comment type="similarity">
    <text evidence="2 12 14">Belongs to the FKBP-type PPIase family. Tig subfamily.</text>
</comment>
<dbReference type="HAMAP" id="MF_00303">
    <property type="entry name" value="Trigger_factor_Tig"/>
    <property type="match status" value="1"/>
</dbReference>
<dbReference type="InterPro" id="IPR005215">
    <property type="entry name" value="Trig_fac"/>
</dbReference>
<dbReference type="InterPro" id="IPR037041">
    <property type="entry name" value="Trigger_fac_C_sf"/>
</dbReference>
<dbReference type="EC" id="5.2.1.8" evidence="3 12"/>
<evidence type="ECO:0000256" key="5">
    <source>
        <dbReference type="ARBA" id="ARBA00022618"/>
    </source>
</evidence>
<comment type="caution">
    <text evidence="16">The sequence shown here is derived from an EMBL/GenBank/DDBJ whole genome shotgun (WGS) entry which is preliminary data.</text>
</comment>
<evidence type="ECO:0000256" key="1">
    <source>
        <dbReference type="ARBA" id="ARBA00000971"/>
    </source>
</evidence>
<comment type="subcellular location">
    <subcellularLocation>
        <location evidence="12">Cytoplasm</location>
    </subcellularLocation>
    <text evidence="12">About half TF is bound to the ribosome near the polypeptide exit tunnel while the other half is free in the cytoplasm.</text>
</comment>
<keyword evidence="7 12" id="KW-0143">Chaperone</keyword>
<dbReference type="Gene3D" id="1.10.3120.10">
    <property type="entry name" value="Trigger factor, C-terminal domain"/>
    <property type="match status" value="1"/>
</dbReference>
<dbReference type="SUPFAM" id="SSF109998">
    <property type="entry name" value="Triger factor/SurA peptide-binding domain-like"/>
    <property type="match status" value="1"/>
</dbReference>
<dbReference type="GO" id="GO:0044183">
    <property type="term" value="F:protein folding chaperone"/>
    <property type="evidence" value="ECO:0007669"/>
    <property type="project" value="TreeGrafter"/>
</dbReference>
<dbReference type="Pfam" id="PF00254">
    <property type="entry name" value="FKBP_C"/>
    <property type="match status" value="1"/>
</dbReference>
<evidence type="ECO:0000256" key="12">
    <source>
        <dbReference type="HAMAP-Rule" id="MF_00303"/>
    </source>
</evidence>
<dbReference type="SUPFAM" id="SSF102735">
    <property type="entry name" value="Trigger factor ribosome-binding domain"/>
    <property type="match status" value="1"/>
</dbReference>
<evidence type="ECO:0000256" key="7">
    <source>
        <dbReference type="ARBA" id="ARBA00023186"/>
    </source>
</evidence>
<protein>
    <recommendedName>
        <fullName evidence="4 12">Trigger factor</fullName>
        <shortName evidence="12">TF</shortName>
        <ecNumber evidence="3 12">5.2.1.8</ecNumber>
    </recommendedName>
    <alternativeName>
        <fullName evidence="11 12">PPIase</fullName>
    </alternativeName>
</protein>
<comment type="domain">
    <text evidence="12">Consists of 3 domains; the N-terminus binds the ribosome, the middle domain has PPIase activity, while the C-terminus has intrinsic chaperone activity on its own.</text>
</comment>
<gene>
    <name evidence="12" type="primary">tig</name>
    <name evidence="16" type="ORF">IAC50_00825</name>
</gene>
<evidence type="ECO:0000259" key="15">
    <source>
        <dbReference type="PROSITE" id="PS50059"/>
    </source>
</evidence>
<keyword evidence="12" id="KW-0963">Cytoplasm</keyword>
<dbReference type="Gene3D" id="3.30.70.1050">
    <property type="entry name" value="Trigger factor ribosome-binding domain"/>
    <property type="match status" value="1"/>
</dbReference>
<dbReference type="GO" id="GO:0051301">
    <property type="term" value="P:cell division"/>
    <property type="evidence" value="ECO:0007669"/>
    <property type="project" value="UniProtKB-KW"/>
</dbReference>
<dbReference type="GO" id="GO:0005737">
    <property type="term" value="C:cytoplasm"/>
    <property type="evidence" value="ECO:0007669"/>
    <property type="project" value="UniProtKB-SubCell"/>
</dbReference>
<organism evidence="16 17">
    <name type="scientific">Candidatus Allocopromorpha excrementigallinarum</name>
    <dbReference type="NCBI Taxonomy" id="2840742"/>
    <lineage>
        <taxon>Bacteria</taxon>
        <taxon>Bacillati</taxon>
        <taxon>Bacillota</taxon>
        <taxon>Clostridia</taxon>
        <taxon>Eubacteriales</taxon>
        <taxon>Eubacteriaceae</taxon>
        <taxon>Eubacteriaceae incertae sedis</taxon>
        <taxon>Candidatus Allocopromorpha</taxon>
    </lineage>
</organism>
<reference evidence="16" key="1">
    <citation type="submission" date="2020-10" db="EMBL/GenBank/DDBJ databases">
        <authorList>
            <person name="Gilroy R."/>
        </authorList>
    </citation>
    <scope>NUCLEOTIDE SEQUENCE</scope>
    <source>
        <strain evidence="16">ChiHcec3-6078</strain>
    </source>
</reference>
<sequence length="427" mass="48844">MKSTLISKEKNIAKFTMEFTAEEFENAIIEVYKAQKNRFVIDGFRKGKAPRSIIEKKYGEGVFFEDAINNLFSLRYPLAIDELDLEVIDSPKAEFSQIKKGEGFTVTITVECYPEIEVRDYKGVETEKVSAEVTDEDVENEIKSMARRNSRMITVDRPAKEGDMVLIDYEGWIGDEQFEGGTAERQPLKLGSGTFIPGFEEQLIGVSTGEDKDVKVTFPEDYHSKDLAGKEAVFKCKVHEIKEEELPEIDDDFVKDISEFDTLDQLRADTREKLEKAAEARAESSMKNSVIEKVVESNDIDVPDAMVESEIDSMMSEFDQQLRGQGMDLASYFKYLGREPEEFRDELREEALKKVKTRMIVNGVAKQENFEVTDEEVSKEIEEMAKQYSLEADKIREMLGTQNLEMIASDIKMKKAIDFMYDNAVKK</sequence>
<dbReference type="InterPro" id="IPR008881">
    <property type="entry name" value="Trigger_fac_ribosome-bd_bac"/>
</dbReference>
<dbReference type="GO" id="GO:0043022">
    <property type="term" value="F:ribosome binding"/>
    <property type="evidence" value="ECO:0007669"/>
    <property type="project" value="TreeGrafter"/>
</dbReference>
<dbReference type="FunFam" id="3.10.50.40:FF:000001">
    <property type="entry name" value="Trigger factor"/>
    <property type="match status" value="1"/>
</dbReference>
<evidence type="ECO:0000256" key="13">
    <source>
        <dbReference type="PROSITE-ProRule" id="PRU00277"/>
    </source>
</evidence>
<evidence type="ECO:0000256" key="11">
    <source>
        <dbReference type="ARBA" id="ARBA00029986"/>
    </source>
</evidence>
<keyword evidence="9 12" id="KW-0131">Cell cycle</keyword>
<dbReference type="InterPro" id="IPR008880">
    <property type="entry name" value="Trigger_fac_C"/>
</dbReference>
<dbReference type="PANTHER" id="PTHR30560:SF3">
    <property type="entry name" value="TRIGGER FACTOR-LIKE PROTEIN TIG, CHLOROPLASTIC"/>
    <property type="match status" value="1"/>
</dbReference>
<dbReference type="AlphaFoldDB" id="A0A9D1L6E7"/>
<reference evidence="16" key="2">
    <citation type="journal article" date="2021" name="PeerJ">
        <title>Extensive microbial diversity within the chicken gut microbiome revealed by metagenomics and culture.</title>
        <authorList>
            <person name="Gilroy R."/>
            <person name="Ravi A."/>
            <person name="Getino M."/>
            <person name="Pursley I."/>
            <person name="Horton D.L."/>
            <person name="Alikhan N.F."/>
            <person name="Baker D."/>
            <person name="Gharbi K."/>
            <person name="Hall N."/>
            <person name="Watson M."/>
            <person name="Adriaenssens E.M."/>
            <person name="Foster-Nyarko E."/>
            <person name="Jarju S."/>
            <person name="Secka A."/>
            <person name="Antonio M."/>
            <person name="Oren A."/>
            <person name="Chaudhuri R.R."/>
            <person name="La Ragione R."/>
            <person name="Hildebrand F."/>
            <person name="Pallen M.J."/>
        </authorList>
    </citation>
    <scope>NUCLEOTIDE SEQUENCE</scope>
    <source>
        <strain evidence="16">ChiHcec3-6078</strain>
    </source>
</reference>
<dbReference type="PROSITE" id="PS50059">
    <property type="entry name" value="FKBP_PPIASE"/>
    <property type="match status" value="1"/>
</dbReference>
<dbReference type="InterPro" id="IPR027304">
    <property type="entry name" value="Trigger_fact/SurA_dom_sf"/>
</dbReference>
<dbReference type="PIRSF" id="PIRSF003095">
    <property type="entry name" value="Trigger_factor"/>
    <property type="match status" value="1"/>
</dbReference>
<evidence type="ECO:0000256" key="10">
    <source>
        <dbReference type="ARBA" id="ARBA00024849"/>
    </source>
</evidence>
<dbReference type="Pfam" id="PF05697">
    <property type="entry name" value="Trigger_N"/>
    <property type="match status" value="1"/>
</dbReference>
<proteinExistence type="inferred from homology"/>
<comment type="catalytic activity">
    <reaction evidence="1 12 13">
        <text>[protein]-peptidylproline (omega=180) = [protein]-peptidylproline (omega=0)</text>
        <dbReference type="Rhea" id="RHEA:16237"/>
        <dbReference type="Rhea" id="RHEA-COMP:10747"/>
        <dbReference type="Rhea" id="RHEA-COMP:10748"/>
        <dbReference type="ChEBI" id="CHEBI:83833"/>
        <dbReference type="ChEBI" id="CHEBI:83834"/>
        <dbReference type="EC" id="5.2.1.8"/>
    </reaction>
</comment>
<dbReference type="SUPFAM" id="SSF54534">
    <property type="entry name" value="FKBP-like"/>
    <property type="match status" value="1"/>
</dbReference>
<dbReference type="InterPro" id="IPR036611">
    <property type="entry name" value="Trigger_fac_ribosome-bd_sf"/>
</dbReference>
<dbReference type="NCBIfam" id="TIGR00115">
    <property type="entry name" value="tig"/>
    <property type="match status" value="1"/>
</dbReference>
<dbReference type="InterPro" id="IPR001179">
    <property type="entry name" value="PPIase_FKBP_dom"/>
</dbReference>
<evidence type="ECO:0000256" key="2">
    <source>
        <dbReference type="ARBA" id="ARBA00005464"/>
    </source>
</evidence>
<dbReference type="Gene3D" id="3.10.50.40">
    <property type="match status" value="1"/>
</dbReference>
<evidence type="ECO:0000256" key="3">
    <source>
        <dbReference type="ARBA" id="ARBA00013194"/>
    </source>
</evidence>
<evidence type="ECO:0000256" key="8">
    <source>
        <dbReference type="ARBA" id="ARBA00023235"/>
    </source>
</evidence>
<evidence type="ECO:0000313" key="16">
    <source>
        <dbReference type="EMBL" id="HIU25027.1"/>
    </source>
</evidence>
<keyword evidence="6 12" id="KW-0697">Rotamase</keyword>
<keyword evidence="5 12" id="KW-0132">Cell division</keyword>
<accession>A0A9D1L6E7</accession>
<evidence type="ECO:0000313" key="17">
    <source>
        <dbReference type="Proteomes" id="UP000824090"/>
    </source>
</evidence>
<dbReference type="Proteomes" id="UP000824090">
    <property type="component" value="Unassembled WGS sequence"/>
</dbReference>
<keyword evidence="8 12" id="KW-0413">Isomerase</keyword>
<dbReference type="GO" id="GO:0051083">
    <property type="term" value="P:'de novo' cotranslational protein folding"/>
    <property type="evidence" value="ECO:0007669"/>
    <property type="project" value="TreeGrafter"/>
</dbReference>
<evidence type="ECO:0000256" key="4">
    <source>
        <dbReference type="ARBA" id="ARBA00016902"/>
    </source>
</evidence>
<feature type="domain" description="PPIase FKBP-type" evidence="15">
    <location>
        <begin position="162"/>
        <end position="250"/>
    </location>
</feature>
<evidence type="ECO:0000256" key="6">
    <source>
        <dbReference type="ARBA" id="ARBA00023110"/>
    </source>
</evidence>
<evidence type="ECO:0000256" key="14">
    <source>
        <dbReference type="RuleBase" id="RU003914"/>
    </source>
</evidence>
<dbReference type="GO" id="GO:0043335">
    <property type="term" value="P:protein unfolding"/>
    <property type="evidence" value="ECO:0007669"/>
    <property type="project" value="TreeGrafter"/>
</dbReference>
<dbReference type="PANTHER" id="PTHR30560">
    <property type="entry name" value="TRIGGER FACTOR CHAPERONE AND PEPTIDYL-PROLYL CIS/TRANS ISOMERASE"/>
    <property type="match status" value="1"/>
</dbReference>
<dbReference type="EMBL" id="DVMP01000018">
    <property type="protein sequence ID" value="HIU25027.1"/>
    <property type="molecule type" value="Genomic_DNA"/>
</dbReference>
<name>A0A9D1L6E7_9FIRM</name>
<dbReference type="GO" id="GO:0003755">
    <property type="term" value="F:peptidyl-prolyl cis-trans isomerase activity"/>
    <property type="evidence" value="ECO:0007669"/>
    <property type="project" value="UniProtKB-UniRule"/>
</dbReference>
<comment type="function">
    <text evidence="10 12">Involved in protein export. Acts as a chaperone by maintaining the newly synthesized protein in an open conformation. Functions as a peptidyl-prolyl cis-trans isomerase.</text>
</comment>
<dbReference type="GO" id="GO:0015031">
    <property type="term" value="P:protein transport"/>
    <property type="evidence" value="ECO:0007669"/>
    <property type="project" value="UniProtKB-UniRule"/>
</dbReference>
<dbReference type="InterPro" id="IPR046357">
    <property type="entry name" value="PPIase_dom_sf"/>
</dbReference>
<evidence type="ECO:0000256" key="9">
    <source>
        <dbReference type="ARBA" id="ARBA00023306"/>
    </source>
</evidence>